<name>A0A378R0H4_9GAMM</name>
<dbReference type="STRING" id="1122244.GCA_000426885_01473"/>
<dbReference type="RefSeq" id="WP_036387762.1">
    <property type="nucleotide sequence ID" value="NZ_UGQB01000004.1"/>
</dbReference>
<keyword evidence="3" id="KW-1185">Reference proteome</keyword>
<dbReference type="Proteomes" id="UP000254065">
    <property type="component" value="Unassembled WGS sequence"/>
</dbReference>
<sequence>MTDIYIIDTNVLMRYLLQDDDNQFVIAKSYLTNPNYQLYLPIQTLCEMVWIMKKKLKFPNAYIVKVLKGILAQSHIDFDKEVVNFSMEF</sequence>
<evidence type="ECO:0000313" key="2">
    <source>
        <dbReference type="EMBL" id="STZ08121.1"/>
    </source>
</evidence>
<feature type="domain" description="PIN" evidence="1">
    <location>
        <begin position="5"/>
        <end position="70"/>
    </location>
</feature>
<organism evidence="2 3">
    <name type="scientific">Moraxella caprae</name>
    <dbReference type="NCBI Taxonomy" id="90240"/>
    <lineage>
        <taxon>Bacteria</taxon>
        <taxon>Pseudomonadati</taxon>
        <taxon>Pseudomonadota</taxon>
        <taxon>Gammaproteobacteria</taxon>
        <taxon>Moraxellales</taxon>
        <taxon>Moraxellaceae</taxon>
        <taxon>Moraxella</taxon>
    </lineage>
</organism>
<reference evidence="2 3" key="1">
    <citation type="submission" date="2018-06" db="EMBL/GenBank/DDBJ databases">
        <authorList>
            <consortium name="Pathogen Informatics"/>
            <person name="Doyle S."/>
        </authorList>
    </citation>
    <scope>NUCLEOTIDE SEQUENCE [LARGE SCALE GENOMIC DNA]</scope>
    <source>
        <strain evidence="2 3">NCTC12877</strain>
    </source>
</reference>
<dbReference type="InterPro" id="IPR029060">
    <property type="entry name" value="PIN-like_dom_sf"/>
</dbReference>
<dbReference type="OrthoDB" id="6637310at2"/>
<proteinExistence type="predicted"/>
<accession>A0A378R0H4</accession>
<dbReference type="Pfam" id="PF01850">
    <property type="entry name" value="PIN"/>
    <property type="match status" value="1"/>
</dbReference>
<dbReference type="AlphaFoldDB" id="A0A378R0H4"/>
<protein>
    <recommendedName>
        <fullName evidence="1">PIN domain-containing protein</fullName>
    </recommendedName>
</protein>
<dbReference type="EMBL" id="UGQB01000004">
    <property type="protein sequence ID" value="STZ08121.1"/>
    <property type="molecule type" value="Genomic_DNA"/>
</dbReference>
<dbReference type="InterPro" id="IPR002716">
    <property type="entry name" value="PIN_dom"/>
</dbReference>
<dbReference type="SUPFAM" id="SSF88723">
    <property type="entry name" value="PIN domain-like"/>
    <property type="match status" value="1"/>
</dbReference>
<dbReference type="Gene3D" id="3.40.50.1010">
    <property type="entry name" value="5'-nuclease"/>
    <property type="match status" value="1"/>
</dbReference>
<evidence type="ECO:0000313" key="3">
    <source>
        <dbReference type="Proteomes" id="UP000254065"/>
    </source>
</evidence>
<gene>
    <name evidence="2" type="ORF">NCTC12877_01112</name>
</gene>
<evidence type="ECO:0000259" key="1">
    <source>
        <dbReference type="Pfam" id="PF01850"/>
    </source>
</evidence>